<dbReference type="PANTHER" id="PTHR30055">
    <property type="entry name" value="HTH-TYPE TRANSCRIPTIONAL REGULATOR RUTR"/>
    <property type="match status" value="1"/>
</dbReference>
<keyword evidence="7" id="KW-1185">Reference proteome</keyword>
<dbReference type="PROSITE" id="PS01081">
    <property type="entry name" value="HTH_TETR_1"/>
    <property type="match status" value="1"/>
</dbReference>
<dbReference type="GO" id="GO:0003700">
    <property type="term" value="F:DNA-binding transcription factor activity"/>
    <property type="evidence" value="ECO:0007669"/>
    <property type="project" value="TreeGrafter"/>
</dbReference>
<dbReference type="OrthoDB" id="8688418at2"/>
<dbReference type="Gene3D" id="1.10.357.10">
    <property type="entry name" value="Tetracycline Repressor, domain 2"/>
    <property type="match status" value="1"/>
</dbReference>
<keyword evidence="3" id="KW-0804">Transcription</keyword>
<gene>
    <name evidence="6" type="ORF">A7979_05685</name>
</gene>
<dbReference type="Pfam" id="PF00440">
    <property type="entry name" value="TetR_N"/>
    <property type="match status" value="1"/>
</dbReference>
<evidence type="ECO:0000256" key="3">
    <source>
        <dbReference type="ARBA" id="ARBA00023163"/>
    </source>
</evidence>
<evidence type="ECO:0000313" key="7">
    <source>
        <dbReference type="Proteomes" id="UP000192359"/>
    </source>
</evidence>
<evidence type="ECO:0000313" key="6">
    <source>
        <dbReference type="EMBL" id="ORC16092.1"/>
    </source>
</evidence>
<reference evidence="6 7" key="1">
    <citation type="submission" date="2016-05" db="EMBL/GenBank/DDBJ databases">
        <title>Draft genome sequence of a porcine commensal Rothia nasimurium.</title>
        <authorList>
            <person name="Gaiser R.A."/>
            <person name="Van Baarlen P."/>
            <person name="Wells J.M."/>
        </authorList>
    </citation>
    <scope>NUCLEOTIDE SEQUENCE [LARGE SCALE GENOMIC DNA]</scope>
    <source>
        <strain evidence="6 7">PT-32</strain>
    </source>
</reference>
<dbReference type="Proteomes" id="UP000192359">
    <property type="component" value="Unassembled WGS sequence"/>
</dbReference>
<evidence type="ECO:0000256" key="2">
    <source>
        <dbReference type="ARBA" id="ARBA00023125"/>
    </source>
</evidence>
<dbReference type="PROSITE" id="PS50977">
    <property type="entry name" value="HTH_TETR_2"/>
    <property type="match status" value="1"/>
</dbReference>
<evidence type="ECO:0000256" key="1">
    <source>
        <dbReference type="ARBA" id="ARBA00023015"/>
    </source>
</evidence>
<protein>
    <recommendedName>
        <fullName evidence="5">HTH tetR-type domain-containing protein</fullName>
    </recommendedName>
</protein>
<feature type="domain" description="HTH tetR-type" evidence="5">
    <location>
        <begin position="14"/>
        <end position="74"/>
    </location>
</feature>
<dbReference type="InterPro" id="IPR050109">
    <property type="entry name" value="HTH-type_TetR-like_transc_reg"/>
</dbReference>
<dbReference type="GO" id="GO:0000976">
    <property type="term" value="F:transcription cis-regulatory region binding"/>
    <property type="evidence" value="ECO:0007669"/>
    <property type="project" value="TreeGrafter"/>
</dbReference>
<dbReference type="EMBL" id="LXWF01000041">
    <property type="protein sequence ID" value="ORC16092.1"/>
    <property type="molecule type" value="Genomic_DNA"/>
</dbReference>
<dbReference type="PANTHER" id="PTHR30055:SF234">
    <property type="entry name" value="HTH-TYPE TRANSCRIPTIONAL REGULATOR BETI"/>
    <property type="match status" value="1"/>
</dbReference>
<dbReference type="PRINTS" id="PR00455">
    <property type="entry name" value="HTHTETR"/>
</dbReference>
<dbReference type="SUPFAM" id="SSF46689">
    <property type="entry name" value="Homeodomain-like"/>
    <property type="match status" value="1"/>
</dbReference>
<accession>A0A1Y1RNA4</accession>
<dbReference type="InterPro" id="IPR023772">
    <property type="entry name" value="DNA-bd_HTH_TetR-type_CS"/>
</dbReference>
<keyword evidence="2 4" id="KW-0238">DNA-binding</keyword>
<dbReference type="InterPro" id="IPR001647">
    <property type="entry name" value="HTH_TetR"/>
</dbReference>
<dbReference type="InterPro" id="IPR009057">
    <property type="entry name" value="Homeodomain-like_sf"/>
</dbReference>
<evidence type="ECO:0000256" key="4">
    <source>
        <dbReference type="PROSITE-ProRule" id="PRU00335"/>
    </source>
</evidence>
<organism evidence="6 7">
    <name type="scientific">Rothia nasimurium</name>
    <dbReference type="NCBI Taxonomy" id="85336"/>
    <lineage>
        <taxon>Bacteria</taxon>
        <taxon>Bacillati</taxon>
        <taxon>Actinomycetota</taxon>
        <taxon>Actinomycetes</taxon>
        <taxon>Micrococcales</taxon>
        <taxon>Micrococcaceae</taxon>
        <taxon>Rothia</taxon>
    </lineage>
</organism>
<dbReference type="RefSeq" id="WP_083092702.1">
    <property type="nucleotide sequence ID" value="NZ_LXWF01000041.1"/>
</dbReference>
<dbReference type="AlphaFoldDB" id="A0A1Y1RNA4"/>
<name>A0A1Y1RNA4_9MICC</name>
<comment type="caution">
    <text evidence="6">The sequence shown here is derived from an EMBL/GenBank/DDBJ whole genome shotgun (WGS) entry which is preliminary data.</text>
</comment>
<evidence type="ECO:0000259" key="5">
    <source>
        <dbReference type="PROSITE" id="PS50977"/>
    </source>
</evidence>
<sequence length="218" mass="24837">MKKPEKSARQQRRERTHTAIHEAALTLVQEKGLKATTTDEIAEAAGVSPRTLFNYFASKEDAVLGLRAPTITDDILQKDAARQDLYIFERVAHLMLDIIVAAVTGPTFPRVRPLVQEYPELRYRIKTHHIECEKTLADLLRTVNWVEFSASGRRGPWPYLPATEADASTSEPRLRAALCITSALLRYLDYTRGVPEEAERDEVIREAVQTFRHLLRED</sequence>
<proteinExistence type="predicted"/>
<keyword evidence="1" id="KW-0805">Transcription regulation</keyword>
<feature type="DNA-binding region" description="H-T-H motif" evidence="4">
    <location>
        <begin position="37"/>
        <end position="56"/>
    </location>
</feature>